<evidence type="ECO:0000256" key="1">
    <source>
        <dbReference type="SAM" id="MobiDB-lite"/>
    </source>
</evidence>
<reference evidence="2 3" key="1">
    <citation type="submission" date="2024-06" db="EMBL/GenBank/DDBJ databases">
        <authorList>
            <person name="Kraege A."/>
            <person name="Thomma B."/>
        </authorList>
    </citation>
    <scope>NUCLEOTIDE SEQUENCE [LARGE SCALE GENOMIC DNA]</scope>
</reference>
<feature type="compositionally biased region" description="Basic and acidic residues" evidence="1">
    <location>
        <begin position="40"/>
        <end position="54"/>
    </location>
</feature>
<organism evidence="2 3">
    <name type="scientific">Coccomyxa viridis</name>
    <dbReference type="NCBI Taxonomy" id="1274662"/>
    <lineage>
        <taxon>Eukaryota</taxon>
        <taxon>Viridiplantae</taxon>
        <taxon>Chlorophyta</taxon>
        <taxon>core chlorophytes</taxon>
        <taxon>Trebouxiophyceae</taxon>
        <taxon>Trebouxiophyceae incertae sedis</taxon>
        <taxon>Coccomyxaceae</taxon>
        <taxon>Coccomyxa</taxon>
    </lineage>
</organism>
<feature type="region of interest" description="Disordered" evidence="1">
    <location>
        <begin position="1"/>
        <end position="242"/>
    </location>
</feature>
<protein>
    <submittedName>
        <fullName evidence="2">G3540 protein</fullName>
    </submittedName>
</protein>
<keyword evidence="3" id="KW-1185">Reference proteome</keyword>
<sequence length="242" mass="25582">MQLEKQPASRMPVEAPTAQWDETGCPQQSPAHAELPTHTAAEHSKRQATDDKCDSASLEQAELAESQAALQRTQARKHKVAKRKAAKSKNANLQTKLSASSDVSSTADGSSQFAHQEQAAVAEVPAVATAKPAAQPPKTKQDLQRPSSHGHTAPQTAPENPHSLQQSTSENLQSAGSSSSAAPDAGSRRPSLPEMPHGWPTDARPAPVRLSKTTLQHSLSSPAPSRPPPLHTLLPIPTPQPV</sequence>
<feature type="compositionally biased region" description="Low complexity" evidence="1">
    <location>
        <begin position="55"/>
        <end position="71"/>
    </location>
</feature>
<comment type="caution">
    <text evidence="2">The sequence shown here is derived from an EMBL/GenBank/DDBJ whole genome shotgun (WGS) entry which is preliminary data.</text>
</comment>
<feature type="compositionally biased region" description="Polar residues" evidence="1">
    <location>
        <begin position="144"/>
        <end position="173"/>
    </location>
</feature>
<feature type="compositionally biased region" description="Low complexity" evidence="1">
    <location>
        <begin position="174"/>
        <end position="190"/>
    </location>
</feature>
<evidence type="ECO:0000313" key="3">
    <source>
        <dbReference type="Proteomes" id="UP001497392"/>
    </source>
</evidence>
<proteinExistence type="predicted"/>
<accession>A0ABP1FQZ3</accession>
<dbReference type="Proteomes" id="UP001497392">
    <property type="component" value="Unassembled WGS sequence"/>
</dbReference>
<gene>
    <name evidence="2" type="primary">g3540</name>
    <name evidence="2" type="ORF">VP750_LOCUS3020</name>
</gene>
<evidence type="ECO:0000313" key="2">
    <source>
        <dbReference type="EMBL" id="CAL5221361.1"/>
    </source>
</evidence>
<dbReference type="EMBL" id="CAXHTA020000005">
    <property type="protein sequence ID" value="CAL5221361.1"/>
    <property type="molecule type" value="Genomic_DNA"/>
</dbReference>
<feature type="compositionally biased region" description="Low complexity" evidence="1">
    <location>
        <begin position="88"/>
        <end position="138"/>
    </location>
</feature>
<feature type="compositionally biased region" description="Pro residues" evidence="1">
    <location>
        <begin position="224"/>
        <end position="242"/>
    </location>
</feature>
<name>A0ABP1FQZ3_9CHLO</name>
<feature type="compositionally biased region" description="Basic residues" evidence="1">
    <location>
        <begin position="74"/>
        <end position="87"/>
    </location>
</feature>